<protein>
    <recommendedName>
        <fullName evidence="11 14">Serine--tRNA ligase</fullName>
        <ecNumber evidence="4 14">6.1.1.11</ecNumber>
    </recommendedName>
</protein>
<feature type="binding site" evidence="16">
    <location>
        <begin position="270"/>
        <end position="273"/>
    </location>
    <ligand>
        <name>ATP</name>
        <dbReference type="ChEBI" id="CHEBI:30616"/>
    </ligand>
</feature>
<keyword evidence="17" id="KW-0175">Coiled coil</keyword>
<keyword evidence="5" id="KW-0963">Cytoplasm</keyword>
<evidence type="ECO:0000256" key="12">
    <source>
        <dbReference type="ARBA" id="ARBA00047929"/>
    </source>
</evidence>
<dbReference type="GO" id="GO:0004828">
    <property type="term" value="F:serine-tRNA ligase activity"/>
    <property type="evidence" value="ECO:0007669"/>
    <property type="project" value="UniProtKB-UniRule"/>
</dbReference>
<dbReference type="Pfam" id="PF02403">
    <property type="entry name" value="Seryl_tRNA_N"/>
    <property type="match status" value="1"/>
</dbReference>
<dbReference type="PRINTS" id="PR00981">
    <property type="entry name" value="TRNASYNTHSER"/>
</dbReference>
<evidence type="ECO:0000256" key="4">
    <source>
        <dbReference type="ARBA" id="ARBA00012840"/>
    </source>
</evidence>
<feature type="binding site" evidence="15">
    <location>
        <position position="277"/>
    </location>
    <ligand>
        <name>L-serine</name>
        <dbReference type="ChEBI" id="CHEBI:33384"/>
    </ligand>
</feature>
<dbReference type="Gene3D" id="1.10.287.40">
    <property type="entry name" value="Serine-tRNA synthetase, tRNA binding domain"/>
    <property type="match status" value="1"/>
</dbReference>
<dbReference type="InterPro" id="IPR033729">
    <property type="entry name" value="SerRS_core"/>
</dbReference>
<evidence type="ECO:0000256" key="14">
    <source>
        <dbReference type="NCBIfam" id="TIGR00414"/>
    </source>
</evidence>
<dbReference type="InterPro" id="IPR042103">
    <property type="entry name" value="SerRS_1_N_sf"/>
</dbReference>
<dbReference type="SUPFAM" id="SSF55681">
    <property type="entry name" value="Class II aaRS and biotin synthetases"/>
    <property type="match status" value="1"/>
</dbReference>
<dbReference type="AlphaFoldDB" id="A0A0G0H3H3"/>
<organism evidence="19 20">
    <name type="scientific">Candidatus Roizmanbacteria bacterium GW2011_GWA2_37_7</name>
    <dbReference type="NCBI Taxonomy" id="1618481"/>
    <lineage>
        <taxon>Bacteria</taxon>
        <taxon>Candidatus Roizmaniibacteriota</taxon>
    </lineage>
</organism>
<proteinExistence type="inferred from homology"/>
<dbReference type="PIRSF" id="PIRSF001529">
    <property type="entry name" value="Ser-tRNA-synth_IIa"/>
    <property type="match status" value="1"/>
</dbReference>
<keyword evidence="10" id="KW-0030">Aminoacyl-tRNA synthetase</keyword>
<gene>
    <name evidence="19" type="ORF">US54_C0058G0004</name>
</gene>
<dbReference type="SUPFAM" id="SSF46589">
    <property type="entry name" value="tRNA-binding arm"/>
    <property type="match status" value="1"/>
</dbReference>
<evidence type="ECO:0000256" key="8">
    <source>
        <dbReference type="ARBA" id="ARBA00022840"/>
    </source>
</evidence>
<feature type="binding site" evidence="15">
    <location>
        <position position="223"/>
    </location>
    <ligand>
        <name>L-serine</name>
        <dbReference type="ChEBI" id="CHEBI:33384"/>
    </ligand>
</feature>
<dbReference type="PANTHER" id="PTHR43697">
    <property type="entry name" value="SERYL-TRNA SYNTHETASE"/>
    <property type="match status" value="1"/>
</dbReference>
<evidence type="ECO:0000256" key="7">
    <source>
        <dbReference type="ARBA" id="ARBA00022741"/>
    </source>
</evidence>
<accession>A0A0G0H3H3</accession>
<dbReference type="InterPro" id="IPR015866">
    <property type="entry name" value="Ser-tRNA-synth_1_N"/>
</dbReference>
<dbReference type="GO" id="GO:0005524">
    <property type="term" value="F:ATP binding"/>
    <property type="evidence" value="ECO:0007669"/>
    <property type="project" value="UniProtKB-KW"/>
</dbReference>
<dbReference type="EC" id="6.1.1.11" evidence="4 14"/>
<evidence type="ECO:0000256" key="3">
    <source>
        <dbReference type="ARBA" id="ARBA00010728"/>
    </source>
</evidence>
<dbReference type="PANTHER" id="PTHR43697:SF1">
    <property type="entry name" value="SERINE--TRNA LIGASE"/>
    <property type="match status" value="1"/>
</dbReference>
<name>A0A0G0H3H3_9BACT</name>
<evidence type="ECO:0000256" key="13">
    <source>
        <dbReference type="ARBA" id="ARBA00048823"/>
    </source>
</evidence>
<comment type="subcellular location">
    <subcellularLocation>
        <location evidence="1">Cytoplasm</location>
    </subcellularLocation>
</comment>
<dbReference type="NCBIfam" id="TIGR00414">
    <property type="entry name" value="serS"/>
    <property type="match status" value="1"/>
</dbReference>
<dbReference type="STRING" id="1618481.US54_C0058G0004"/>
<dbReference type="CDD" id="cd00770">
    <property type="entry name" value="SerRS_core"/>
    <property type="match status" value="1"/>
</dbReference>
<dbReference type="EMBL" id="LBTJ01000058">
    <property type="protein sequence ID" value="KKQ36697.1"/>
    <property type="molecule type" value="Genomic_DNA"/>
</dbReference>
<keyword evidence="7" id="KW-0547">Nucleotide-binding</keyword>
<feature type="coiled-coil region" evidence="17">
    <location>
        <begin position="68"/>
        <end position="95"/>
    </location>
</feature>
<dbReference type="GO" id="GO:0006434">
    <property type="term" value="P:seryl-tRNA aminoacylation"/>
    <property type="evidence" value="ECO:0007669"/>
    <property type="project" value="UniProtKB-UniRule"/>
</dbReference>
<dbReference type="InterPro" id="IPR045864">
    <property type="entry name" value="aa-tRNA-synth_II/BPL/LPL"/>
</dbReference>
<evidence type="ECO:0000259" key="18">
    <source>
        <dbReference type="PROSITE" id="PS50862"/>
    </source>
</evidence>
<keyword evidence="6 19" id="KW-0436">Ligase</keyword>
<comment type="catalytic activity">
    <reaction evidence="12">
        <text>tRNA(Sec) + L-serine + ATP = L-seryl-tRNA(Sec) + AMP + diphosphate + H(+)</text>
        <dbReference type="Rhea" id="RHEA:42580"/>
        <dbReference type="Rhea" id="RHEA-COMP:9742"/>
        <dbReference type="Rhea" id="RHEA-COMP:10128"/>
        <dbReference type="ChEBI" id="CHEBI:15378"/>
        <dbReference type="ChEBI" id="CHEBI:30616"/>
        <dbReference type="ChEBI" id="CHEBI:33019"/>
        <dbReference type="ChEBI" id="CHEBI:33384"/>
        <dbReference type="ChEBI" id="CHEBI:78442"/>
        <dbReference type="ChEBI" id="CHEBI:78533"/>
        <dbReference type="ChEBI" id="CHEBI:456215"/>
        <dbReference type="EC" id="6.1.1.11"/>
    </reaction>
</comment>
<evidence type="ECO:0000256" key="11">
    <source>
        <dbReference type="ARBA" id="ARBA00039158"/>
    </source>
</evidence>
<evidence type="ECO:0000256" key="2">
    <source>
        <dbReference type="ARBA" id="ARBA00005045"/>
    </source>
</evidence>
<feature type="binding site" evidence="15">
    <location>
        <position position="376"/>
    </location>
    <ligand>
        <name>L-serine</name>
        <dbReference type="ChEBI" id="CHEBI:33384"/>
    </ligand>
</feature>
<feature type="site" description="Important for serine binding" evidence="15">
    <location>
        <position position="378"/>
    </location>
</feature>
<sequence>MLDIQYIRDHAQTVKDAAKHKNRDVDIDTILDLDEQKHSLMLSSQKLREERNKISSTHPPANEDIKRGKIMKEELKKLESDLKKIEKELHDLLLHVPNVPLDEVPIGKDASANKELKKWGTIPTFDFEPKDHITLGKQLDIIDLERGSKISGFRGYFLKNEAAVLHMALLFYAYTKLIKKGFTPFVAPTIVKSFALFGSGHFPWGGEQDVYSLNDDDSYLAGTAEIPLTAYHSGEVLQEHDLPKRYVGFSPCYRREAGAYGKDTKGLYRVHEFWKIEQVVIGKNDLEEARRIHEELQANAEELLQDIKLPYRQMLMCTGEMGEPQLKKYDTETWMPSRNAYGETMSNSIMGDFQARRLNLRYKTKEGKNEYCYTYNNTAVASPRLLIAIFENYQQKDGSIQIPDVLVPLTGFNIIQKKSSL</sequence>
<comment type="pathway">
    <text evidence="2">Aminoacyl-tRNA biosynthesis; selenocysteinyl-tRNA(Sec) biosynthesis; L-seryl-tRNA(Sec) from L-serine and tRNA(Sec): step 1/1.</text>
</comment>
<keyword evidence="9" id="KW-0648">Protein biosynthesis</keyword>
<dbReference type="Gene3D" id="3.30.930.10">
    <property type="entry name" value="Bira Bifunctional Protein, Domain 2"/>
    <property type="match status" value="1"/>
</dbReference>
<evidence type="ECO:0000256" key="15">
    <source>
        <dbReference type="PIRSR" id="PIRSR001529-1"/>
    </source>
</evidence>
<evidence type="ECO:0000256" key="5">
    <source>
        <dbReference type="ARBA" id="ARBA00022490"/>
    </source>
</evidence>
<dbReference type="InterPro" id="IPR010978">
    <property type="entry name" value="tRNA-bd_arm"/>
</dbReference>
<evidence type="ECO:0000256" key="17">
    <source>
        <dbReference type="SAM" id="Coils"/>
    </source>
</evidence>
<comment type="catalytic activity">
    <reaction evidence="13">
        <text>tRNA(Ser) + L-serine + ATP = L-seryl-tRNA(Ser) + AMP + diphosphate + H(+)</text>
        <dbReference type="Rhea" id="RHEA:12292"/>
        <dbReference type="Rhea" id="RHEA-COMP:9669"/>
        <dbReference type="Rhea" id="RHEA-COMP:9703"/>
        <dbReference type="ChEBI" id="CHEBI:15378"/>
        <dbReference type="ChEBI" id="CHEBI:30616"/>
        <dbReference type="ChEBI" id="CHEBI:33019"/>
        <dbReference type="ChEBI" id="CHEBI:33384"/>
        <dbReference type="ChEBI" id="CHEBI:78442"/>
        <dbReference type="ChEBI" id="CHEBI:78533"/>
        <dbReference type="ChEBI" id="CHEBI:456215"/>
        <dbReference type="EC" id="6.1.1.11"/>
    </reaction>
</comment>
<evidence type="ECO:0000256" key="6">
    <source>
        <dbReference type="ARBA" id="ARBA00022598"/>
    </source>
</evidence>
<dbReference type="InterPro" id="IPR006195">
    <property type="entry name" value="aa-tRNA-synth_II"/>
</dbReference>
<reference evidence="19 20" key="1">
    <citation type="journal article" date="2015" name="Nature">
        <title>rRNA introns, odd ribosomes, and small enigmatic genomes across a large radiation of phyla.</title>
        <authorList>
            <person name="Brown C.T."/>
            <person name="Hug L.A."/>
            <person name="Thomas B.C."/>
            <person name="Sharon I."/>
            <person name="Castelle C.J."/>
            <person name="Singh A."/>
            <person name="Wilkins M.J."/>
            <person name="Williams K.H."/>
            <person name="Banfield J.F."/>
        </authorList>
    </citation>
    <scope>NUCLEOTIDE SEQUENCE [LARGE SCALE GENOMIC DNA]</scope>
</reference>
<evidence type="ECO:0000256" key="1">
    <source>
        <dbReference type="ARBA" id="ARBA00004496"/>
    </source>
</evidence>
<dbReference type="GO" id="GO:0005737">
    <property type="term" value="C:cytoplasm"/>
    <property type="evidence" value="ECO:0007669"/>
    <property type="project" value="UniProtKB-SubCell"/>
</dbReference>
<dbReference type="Proteomes" id="UP000034471">
    <property type="component" value="Unassembled WGS sequence"/>
</dbReference>
<dbReference type="PATRIC" id="fig|1618481.3.peg.910"/>
<dbReference type="InterPro" id="IPR002314">
    <property type="entry name" value="aa-tRNA-synt_IIb"/>
</dbReference>
<keyword evidence="8 16" id="KW-0067">ATP-binding</keyword>
<evidence type="ECO:0000256" key="16">
    <source>
        <dbReference type="PIRSR" id="PIRSR001529-2"/>
    </source>
</evidence>
<feature type="binding site" evidence="16">
    <location>
        <begin position="343"/>
        <end position="346"/>
    </location>
    <ligand>
        <name>ATP</name>
        <dbReference type="ChEBI" id="CHEBI:30616"/>
    </ligand>
</feature>
<comment type="similarity">
    <text evidence="3">Belongs to the class-II aminoacyl-tRNA synthetase family. Type-1 seryl-tRNA synthetase subfamily.</text>
</comment>
<evidence type="ECO:0000313" key="20">
    <source>
        <dbReference type="Proteomes" id="UP000034471"/>
    </source>
</evidence>
<evidence type="ECO:0000256" key="9">
    <source>
        <dbReference type="ARBA" id="ARBA00022917"/>
    </source>
</evidence>
<evidence type="ECO:0000313" key="19">
    <source>
        <dbReference type="EMBL" id="KKQ36697.1"/>
    </source>
</evidence>
<evidence type="ECO:0000256" key="10">
    <source>
        <dbReference type="ARBA" id="ARBA00023146"/>
    </source>
</evidence>
<comment type="caution">
    <text evidence="19">The sequence shown here is derived from an EMBL/GenBank/DDBJ whole genome shotgun (WGS) entry which is preliminary data.</text>
</comment>
<feature type="binding site" evidence="16">
    <location>
        <begin position="254"/>
        <end position="256"/>
    </location>
    <ligand>
        <name>ATP</name>
        <dbReference type="ChEBI" id="CHEBI:30616"/>
    </ligand>
</feature>
<feature type="domain" description="Aminoacyl-transfer RNA synthetases class-II family profile" evidence="18">
    <location>
        <begin position="131"/>
        <end position="403"/>
    </location>
</feature>
<dbReference type="InterPro" id="IPR002317">
    <property type="entry name" value="Ser-tRNA-ligase_type_1"/>
</dbReference>
<dbReference type="Pfam" id="PF00587">
    <property type="entry name" value="tRNA-synt_2b"/>
    <property type="match status" value="1"/>
</dbReference>
<dbReference type="PROSITE" id="PS50862">
    <property type="entry name" value="AA_TRNA_LIGASE_II"/>
    <property type="match status" value="1"/>
</dbReference>
<feature type="binding site" evidence="15">
    <location>
        <position position="254"/>
    </location>
    <ligand>
        <name>L-serine</name>
        <dbReference type="ChEBI" id="CHEBI:33384"/>
    </ligand>
</feature>